<evidence type="ECO:0000313" key="4">
    <source>
        <dbReference type="Proteomes" id="UP001230426"/>
    </source>
</evidence>
<proteinExistence type="predicted"/>
<name>A0ABT9RAU3_9ACTN</name>
<reference evidence="3 4" key="1">
    <citation type="submission" date="2023-07" db="EMBL/GenBank/DDBJ databases">
        <title>Sequencing the genomes of 1000 actinobacteria strains.</title>
        <authorList>
            <person name="Klenk H.-P."/>
        </authorList>
    </citation>
    <scope>NUCLEOTIDE SEQUENCE [LARGE SCALE GENOMIC DNA]</scope>
    <source>
        <strain evidence="3 4">DSM 44109</strain>
    </source>
</reference>
<evidence type="ECO:0000313" key="3">
    <source>
        <dbReference type="EMBL" id="MDP9866353.1"/>
    </source>
</evidence>
<gene>
    <name evidence="3" type="ORF">J2S55_005619</name>
</gene>
<dbReference type="InterPro" id="IPR001387">
    <property type="entry name" value="Cro/C1-type_HTH"/>
</dbReference>
<dbReference type="RefSeq" id="WP_306866922.1">
    <property type="nucleotide sequence ID" value="NZ_JAUSRB010000002.1"/>
</dbReference>
<dbReference type="SUPFAM" id="SSF47413">
    <property type="entry name" value="lambda repressor-like DNA-binding domains"/>
    <property type="match status" value="1"/>
</dbReference>
<evidence type="ECO:0000259" key="2">
    <source>
        <dbReference type="PROSITE" id="PS50943"/>
    </source>
</evidence>
<evidence type="ECO:0000256" key="1">
    <source>
        <dbReference type="ARBA" id="ARBA00023125"/>
    </source>
</evidence>
<dbReference type="EMBL" id="JAUSRB010000002">
    <property type="protein sequence ID" value="MDP9866353.1"/>
    <property type="molecule type" value="Genomic_DNA"/>
</dbReference>
<keyword evidence="4" id="KW-1185">Reference proteome</keyword>
<protein>
    <submittedName>
        <fullName evidence="3">Transcriptional regulator with XRE-family HTH domain</fullName>
    </submittedName>
</protein>
<dbReference type="PANTHER" id="PTHR46797">
    <property type="entry name" value="HTH-TYPE TRANSCRIPTIONAL REGULATOR"/>
    <property type="match status" value="1"/>
</dbReference>
<dbReference type="PROSITE" id="PS50943">
    <property type="entry name" value="HTH_CROC1"/>
    <property type="match status" value="1"/>
</dbReference>
<dbReference type="Pfam" id="PF01381">
    <property type="entry name" value="HTH_3"/>
    <property type="match status" value="1"/>
</dbReference>
<sequence>MTDSQEIGDRLREVRRRRGMTQEELAKASNLSLQVVKKIEQGGSARLETLHQLARTLGVVTLTFVGPTSPEPMEDNHDDVVLADMRSVINPPMGLSGRPIYGTADSDNLDLSRLSAAVKVVAGAYHADRYDDLASFLPALVRSAHHHVDGYADSQERHEALRLRADVVGLAGRYLIQIRAHDLALMALHASLMDALEIGDTALAAAAVSGQAHAMLRQGRLAEVERLCRETAEQIEPQLSKATPNQLAAWGWMLLRASAAAARNNRPQEAQEYHGMAAAAAAPLQREHHTVDYKTFGPVTVALKAVENALVAGDPVRALELSAPLRRGDDMTSEEWDRHLLDEARAHVQTGGVDSATEILLELRGRSPRWLRYQQLGRDTLRDVLVARTRTLSEEQRALADFMGIRE</sequence>
<comment type="caution">
    <text evidence="3">The sequence shown here is derived from an EMBL/GenBank/DDBJ whole genome shotgun (WGS) entry which is preliminary data.</text>
</comment>
<feature type="domain" description="HTH cro/C1-type" evidence="2">
    <location>
        <begin position="11"/>
        <end position="65"/>
    </location>
</feature>
<dbReference type="SMART" id="SM00530">
    <property type="entry name" value="HTH_XRE"/>
    <property type="match status" value="1"/>
</dbReference>
<organism evidence="3 4">
    <name type="scientific">Streptosporangium brasiliense</name>
    <dbReference type="NCBI Taxonomy" id="47480"/>
    <lineage>
        <taxon>Bacteria</taxon>
        <taxon>Bacillati</taxon>
        <taxon>Actinomycetota</taxon>
        <taxon>Actinomycetes</taxon>
        <taxon>Streptosporangiales</taxon>
        <taxon>Streptosporangiaceae</taxon>
        <taxon>Streptosporangium</taxon>
    </lineage>
</organism>
<dbReference type="Proteomes" id="UP001230426">
    <property type="component" value="Unassembled WGS sequence"/>
</dbReference>
<dbReference type="Gene3D" id="1.10.260.40">
    <property type="entry name" value="lambda repressor-like DNA-binding domains"/>
    <property type="match status" value="1"/>
</dbReference>
<keyword evidence="1" id="KW-0238">DNA-binding</keyword>
<dbReference type="PANTHER" id="PTHR46797:SF1">
    <property type="entry name" value="METHYLPHOSPHONATE SYNTHASE"/>
    <property type="match status" value="1"/>
</dbReference>
<accession>A0ABT9RAU3</accession>
<dbReference type="InterPro" id="IPR010982">
    <property type="entry name" value="Lambda_DNA-bd_dom_sf"/>
</dbReference>
<dbReference type="InterPro" id="IPR050807">
    <property type="entry name" value="TransReg_Diox_bact_type"/>
</dbReference>
<dbReference type="CDD" id="cd00093">
    <property type="entry name" value="HTH_XRE"/>
    <property type="match status" value="1"/>
</dbReference>